<dbReference type="RefSeq" id="XP_040687141.1">
    <property type="nucleotide sequence ID" value="XM_040839616.1"/>
</dbReference>
<name>A0A1L9REX9_ASPWE</name>
<dbReference type="VEuPathDB" id="FungiDB:ASPWEDRAFT_96868"/>
<feature type="transmembrane region" description="Helical" evidence="1">
    <location>
        <begin position="174"/>
        <end position="198"/>
    </location>
</feature>
<keyword evidence="1" id="KW-1133">Transmembrane helix</keyword>
<feature type="transmembrane region" description="Helical" evidence="1">
    <location>
        <begin position="28"/>
        <end position="52"/>
    </location>
</feature>
<keyword evidence="1" id="KW-0812">Transmembrane</keyword>
<accession>A0A1L9REX9</accession>
<evidence type="ECO:0000313" key="3">
    <source>
        <dbReference type="EMBL" id="OJJ33464.1"/>
    </source>
</evidence>
<feature type="transmembrane region" description="Helical" evidence="1">
    <location>
        <begin position="95"/>
        <end position="119"/>
    </location>
</feature>
<gene>
    <name evidence="3" type="ORF">ASPWEDRAFT_96868</name>
</gene>
<keyword evidence="4" id="KW-1185">Reference proteome</keyword>
<dbReference type="EMBL" id="KV878214">
    <property type="protein sequence ID" value="OJJ33464.1"/>
    <property type="molecule type" value="Genomic_DNA"/>
</dbReference>
<evidence type="ECO:0000256" key="1">
    <source>
        <dbReference type="SAM" id="Phobius"/>
    </source>
</evidence>
<feature type="transmembrane region" description="Helical" evidence="1">
    <location>
        <begin position="131"/>
        <end position="154"/>
    </location>
</feature>
<reference evidence="4" key="1">
    <citation type="journal article" date="2017" name="Genome Biol.">
        <title>Comparative genomics reveals high biological diversity and specific adaptations in the industrially and medically important fungal genus Aspergillus.</title>
        <authorList>
            <person name="de Vries R.P."/>
            <person name="Riley R."/>
            <person name="Wiebenga A."/>
            <person name="Aguilar-Osorio G."/>
            <person name="Amillis S."/>
            <person name="Uchima C.A."/>
            <person name="Anderluh G."/>
            <person name="Asadollahi M."/>
            <person name="Askin M."/>
            <person name="Barry K."/>
            <person name="Battaglia E."/>
            <person name="Bayram O."/>
            <person name="Benocci T."/>
            <person name="Braus-Stromeyer S.A."/>
            <person name="Caldana C."/>
            <person name="Canovas D."/>
            <person name="Cerqueira G.C."/>
            <person name="Chen F."/>
            <person name="Chen W."/>
            <person name="Choi C."/>
            <person name="Clum A."/>
            <person name="Dos Santos R.A."/>
            <person name="Damasio A.R."/>
            <person name="Diallinas G."/>
            <person name="Emri T."/>
            <person name="Fekete E."/>
            <person name="Flipphi M."/>
            <person name="Freyberg S."/>
            <person name="Gallo A."/>
            <person name="Gournas C."/>
            <person name="Habgood R."/>
            <person name="Hainaut M."/>
            <person name="Harispe M.L."/>
            <person name="Henrissat B."/>
            <person name="Hilden K.S."/>
            <person name="Hope R."/>
            <person name="Hossain A."/>
            <person name="Karabika E."/>
            <person name="Karaffa L."/>
            <person name="Karanyi Z."/>
            <person name="Krasevec N."/>
            <person name="Kuo A."/>
            <person name="Kusch H."/>
            <person name="LaButti K."/>
            <person name="Lagendijk E.L."/>
            <person name="Lapidus A."/>
            <person name="Levasseur A."/>
            <person name="Lindquist E."/>
            <person name="Lipzen A."/>
            <person name="Logrieco A.F."/>
            <person name="MacCabe A."/>
            <person name="Maekelae M.R."/>
            <person name="Malavazi I."/>
            <person name="Melin P."/>
            <person name="Meyer V."/>
            <person name="Mielnichuk N."/>
            <person name="Miskei M."/>
            <person name="Molnar A.P."/>
            <person name="Mule G."/>
            <person name="Ngan C.Y."/>
            <person name="Orejas M."/>
            <person name="Orosz E."/>
            <person name="Ouedraogo J.P."/>
            <person name="Overkamp K.M."/>
            <person name="Park H.-S."/>
            <person name="Perrone G."/>
            <person name="Piumi F."/>
            <person name="Punt P.J."/>
            <person name="Ram A.F."/>
            <person name="Ramon A."/>
            <person name="Rauscher S."/>
            <person name="Record E."/>
            <person name="Riano-Pachon D.M."/>
            <person name="Robert V."/>
            <person name="Roehrig J."/>
            <person name="Ruller R."/>
            <person name="Salamov A."/>
            <person name="Salih N.S."/>
            <person name="Samson R.A."/>
            <person name="Sandor E."/>
            <person name="Sanguinetti M."/>
            <person name="Schuetze T."/>
            <person name="Sepcic K."/>
            <person name="Shelest E."/>
            <person name="Sherlock G."/>
            <person name="Sophianopoulou V."/>
            <person name="Squina F.M."/>
            <person name="Sun H."/>
            <person name="Susca A."/>
            <person name="Todd R.B."/>
            <person name="Tsang A."/>
            <person name="Unkles S.E."/>
            <person name="van de Wiele N."/>
            <person name="van Rossen-Uffink D."/>
            <person name="Oliveira J.V."/>
            <person name="Vesth T.C."/>
            <person name="Visser J."/>
            <person name="Yu J.-H."/>
            <person name="Zhou M."/>
            <person name="Andersen M.R."/>
            <person name="Archer D.B."/>
            <person name="Baker S.E."/>
            <person name="Benoit I."/>
            <person name="Brakhage A.A."/>
            <person name="Braus G.H."/>
            <person name="Fischer R."/>
            <person name="Frisvad J.C."/>
            <person name="Goldman G.H."/>
            <person name="Houbraken J."/>
            <person name="Oakley B."/>
            <person name="Pocsi I."/>
            <person name="Scazzocchio C."/>
            <person name="Seiboth B."/>
            <person name="vanKuyk P.A."/>
            <person name="Wortman J."/>
            <person name="Dyer P.S."/>
            <person name="Grigoriev I.V."/>
        </authorList>
    </citation>
    <scope>NUCLEOTIDE SEQUENCE [LARGE SCALE GENOMIC DNA]</scope>
    <source>
        <strain evidence="4">DTO 134E9</strain>
    </source>
</reference>
<feature type="non-terminal residue" evidence="3">
    <location>
        <position position="1"/>
    </location>
</feature>
<proteinExistence type="predicted"/>
<feature type="transmembrane region" description="Helical" evidence="1">
    <location>
        <begin position="58"/>
        <end position="83"/>
    </location>
</feature>
<feature type="domain" description="DUF7703" evidence="2">
    <location>
        <begin position="1"/>
        <end position="229"/>
    </location>
</feature>
<dbReference type="OrthoDB" id="405906at2759"/>
<dbReference type="PANTHER" id="PTHR37013:SF5">
    <property type="entry name" value="INTEGRAL MEMBRANE PROTEIN"/>
    <property type="match status" value="1"/>
</dbReference>
<dbReference type="PANTHER" id="PTHR37013">
    <property type="entry name" value="INTEGRAL MEMBRANE PROTEIN (AFU_ORTHOLOGUE AFUA_1G05950)-RELATED"/>
    <property type="match status" value="1"/>
</dbReference>
<evidence type="ECO:0000313" key="4">
    <source>
        <dbReference type="Proteomes" id="UP000184383"/>
    </source>
</evidence>
<feature type="non-terminal residue" evidence="3">
    <location>
        <position position="231"/>
    </location>
</feature>
<protein>
    <recommendedName>
        <fullName evidence="2">DUF7703 domain-containing protein</fullName>
    </recommendedName>
</protein>
<dbReference type="GeneID" id="63755464"/>
<sequence>IVFASIACYNSLEIIFWIFVTFKNRHGLYFWSMQFAAWGTIVNVAFGIIYVYLKDPSIGWSVGIFIGLWAMTTGQAVALYSRLHLVVIDSRKIRWVLYMIIATFLVLHIPVMALFYALITRGDPRLYHPEQVYIKLVATGLSVQEFIICGIYIYEAVCGLKPVLAVKGRAGRQVILNLIIANGIVVIVNATVMMVAFAKFRTIAVGYTAFCYSLNLKLEFYALNKLLNLVQ</sequence>
<dbReference type="Proteomes" id="UP000184383">
    <property type="component" value="Unassembled WGS sequence"/>
</dbReference>
<dbReference type="AlphaFoldDB" id="A0A1L9REX9"/>
<evidence type="ECO:0000259" key="2">
    <source>
        <dbReference type="Pfam" id="PF24802"/>
    </source>
</evidence>
<organism evidence="3 4">
    <name type="scientific">Aspergillus wentii DTO 134E9</name>
    <dbReference type="NCBI Taxonomy" id="1073089"/>
    <lineage>
        <taxon>Eukaryota</taxon>
        <taxon>Fungi</taxon>
        <taxon>Dikarya</taxon>
        <taxon>Ascomycota</taxon>
        <taxon>Pezizomycotina</taxon>
        <taxon>Eurotiomycetes</taxon>
        <taxon>Eurotiomycetidae</taxon>
        <taxon>Eurotiales</taxon>
        <taxon>Aspergillaceae</taxon>
        <taxon>Aspergillus</taxon>
        <taxon>Aspergillus subgen. Cremei</taxon>
    </lineage>
</organism>
<dbReference type="InterPro" id="IPR056120">
    <property type="entry name" value="DUF7703"/>
</dbReference>
<keyword evidence="1" id="KW-0472">Membrane</keyword>
<dbReference type="Pfam" id="PF24802">
    <property type="entry name" value="DUF7703"/>
    <property type="match status" value="1"/>
</dbReference>